<evidence type="ECO:0000313" key="1">
    <source>
        <dbReference type="Proteomes" id="UP000887579"/>
    </source>
</evidence>
<accession>A0AC34GRA1</accession>
<sequence length="290" mass="31618">MVFIKLFFLFSITVLVIHGQQFTLPPNNSIYGGAYGGAAAAVAQVASASNEGIQALVYKLFDNITVDPNIQNSISEYARLSDNPSTPINQLIQGKQKLLNSLPEKARSVLEDSFSKQRSNMQDYLEDVRSQLDKNKNSASNEAFRNINEVFAAYLSQGQVSNEMNGNYICNAIKQLCNTDQEIAKITSEHFKITPSLPNYDSICQQQIFGFLVTAQGGTGTASEMLEKVKSKLSQWATNVQNTANNAANSIYGAANGAVNDIRNTVGNAADNLRNTFTGNNNQNPQNLQG</sequence>
<proteinExistence type="predicted"/>
<protein>
    <submittedName>
        <fullName evidence="2">Uncharacterized protein</fullName>
    </submittedName>
</protein>
<reference evidence="2" key="1">
    <citation type="submission" date="2022-11" db="UniProtKB">
        <authorList>
            <consortium name="WormBaseParasite"/>
        </authorList>
    </citation>
    <scope>IDENTIFICATION</scope>
</reference>
<name>A0AC34GRA1_9BILA</name>
<dbReference type="Proteomes" id="UP000887579">
    <property type="component" value="Unplaced"/>
</dbReference>
<organism evidence="1 2">
    <name type="scientific">Panagrolaimus sp. ES5</name>
    <dbReference type="NCBI Taxonomy" id="591445"/>
    <lineage>
        <taxon>Eukaryota</taxon>
        <taxon>Metazoa</taxon>
        <taxon>Ecdysozoa</taxon>
        <taxon>Nematoda</taxon>
        <taxon>Chromadorea</taxon>
        <taxon>Rhabditida</taxon>
        <taxon>Tylenchina</taxon>
        <taxon>Panagrolaimomorpha</taxon>
        <taxon>Panagrolaimoidea</taxon>
        <taxon>Panagrolaimidae</taxon>
        <taxon>Panagrolaimus</taxon>
    </lineage>
</organism>
<evidence type="ECO:0000313" key="2">
    <source>
        <dbReference type="WBParaSite" id="ES5_v2.g7095.t1"/>
    </source>
</evidence>
<dbReference type="WBParaSite" id="ES5_v2.g7095.t1">
    <property type="protein sequence ID" value="ES5_v2.g7095.t1"/>
    <property type="gene ID" value="ES5_v2.g7095"/>
</dbReference>